<gene>
    <name evidence="1" type="ORF">MVUOKPPV_CDS0249</name>
</gene>
<dbReference type="Proteomes" id="UP001365931">
    <property type="component" value="Segment"/>
</dbReference>
<organism evidence="1 2">
    <name type="scientific">Klebsiella phage phi1_175008</name>
    <dbReference type="NCBI Taxonomy" id="3127744"/>
    <lineage>
        <taxon>Viruses</taxon>
        <taxon>Duplodnaviria</taxon>
        <taxon>Heunggongvirae</taxon>
        <taxon>Uroviricota</taxon>
        <taxon>Caudoviricetes</taxon>
        <taxon>Stephanstirmvirinae</taxon>
    </lineage>
</organism>
<proteinExistence type="predicted"/>
<evidence type="ECO:0000313" key="1">
    <source>
        <dbReference type="EMBL" id="XKX17646.1"/>
    </source>
</evidence>
<protein>
    <submittedName>
        <fullName evidence="1">Uncharacterized protein</fullName>
    </submittedName>
</protein>
<reference evidence="1" key="1">
    <citation type="submission" date="2024-09" db="EMBL/GenBank/DDBJ databases">
        <title>The complete genome of Klebsiella pneumoniae phage phi1_175008.</title>
        <authorList>
            <person name="Li J."/>
            <person name="Feng Y."/>
            <person name="Zong Z."/>
        </authorList>
    </citation>
    <scope>NUCLEOTIDE SEQUENCE</scope>
</reference>
<sequence length="39" mass="4510">MILMNICLYALDSPIAALVFLVLQLVCLILQLVEMRRYL</sequence>
<evidence type="ECO:0000313" key="2">
    <source>
        <dbReference type="Proteomes" id="UP001365931"/>
    </source>
</evidence>
<accession>A0ACD5FRU1</accession>
<name>A0ACD5FRU1_9CAUD</name>
<dbReference type="EMBL" id="PQ360875">
    <property type="protein sequence ID" value="XKX17646.1"/>
    <property type="molecule type" value="Genomic_DNA"/>
</dbReference>